<dbReference type="EC" id="6.3.2.17" evidence="2"/>
<sequence>MNYKEAMEYMEEVNQYGSVLGLDNMRELCGRLGNPQNDLRFIHIAGTNGKGSVLAYLSTVFKAAGYKIGRYISPVIFEYRERIQVNGRPITKQALCECLEEIKQMVDEIVEEGLPHPTPFEIETVMAFLYFKKMKCDIVILETGMGGLSDATNIISNTVAAVFASISMDHMQYLGKTQEEIAENKAGIIKNGCYVISAVQKTEVLSILMKRAEDKNSPFFVVEEERITRVKYGVEKQRFSYEGYKDLEIGLAGKHQITNAALAVKVIDVLGQAGYPVKEKALRTGLADTVWRGRFSVIGRKPLFIADGAHNEDGAKKLADSIRFYFTNKKIIYIMGILRDKEYDKIIGETYGLAQDIITITPPGNPRAMHAYDLAKEAEKFHPRVTASDSLEEAVELSYLLADKDSVIIAFGSLSYLGGLIRIIENRDRIRSDTHGKSEKS</sequence>
<evidence type="ECO:0000256" key="5">
    <source>
        <dbReference type="ARBA" id="ARBA00022741"/>
    </source>
</evidence>
<dbReference type="SUPFAM" id="SSF53623">
    <property type="entry name" value="MurD-like peptide ligases, catalytic domain"/>
    <property type="match status" value="1"/>
</dbReference>
<keyword evidence="3 10" id="KW-0436">Ligase</keyword>
<keyword evidence="6 10" id="KW-0067">ATP-binding</keyword>
<evidence type="ECO:0000256" key="9">
    <source>
        <dbReference type="ARBA" id="ARBA00047493"/>
    </source>
</evidence>
<dbReference type="SUPFAM" id="SSF53244">
    <property type="entry name" value="MurD-like peptide ligases, peptide-binding domain"/>
    <property type="match status" value="1"/>
</dbReference>
<feature type="domain" description="Mur ligase C-terminal" evidence="11">
    <location>
        <begin position="293"/>
        <end position="413"/>
    </location>
</feature>
<dbReference type="PROSITE" id="PS01012">
    <property type="entry name" value="FOLYLPOLYGLU_SYNT_2"/>
    <property type="match status" value="1"/>
</dbReference>
<dbReference type="InterPro" id="IPR036615">
    <property type="entry name" value="Mur_ligase_C_dom_sf"/>
</dbReference>
<evidence type="ECO:0000313" key="14">
    <source>
        <dbReference type="Proteomes" id="UP001451571"/>
    </source>
</evidence>
<dbReference type="EMBL" id="CP146256">
    <property type="protein sequence ID" value="XAH72760.1"/>
    <property type="molecule type" value="Genomic_DNA"/>
</dbReference>
<dbReference type="InterPro" id="IPR018109">
    <property type="entry name" value="Folylpolyglutamate_synth_CS"/>
</dbReference>
<gene>
    <name evidence="13" type="ORF">V6984_14740</name>
</gene>
<keyword evidence="5 10" id="KW-0547">Nucleotide-binding</keyword>
<comment type="similarity">
    <text evidence="1 10">Belongs to the folylpolyglutamate synthase family.</text>
</comment>
<evidence type="ECO:0000256" key="6">
    <source>
        <dbReference type="ARBA" id="ARBA00022840"/>
    </source>
</evidence>
<dbReference type="RefSeq" id="WP_342756374.1">
    <property type="nucleotide sequence ID" value="NZ_CP146256.1"/>
</dbReference>
<name>A0ABZ3ESG8_9FIRM</name>
<dbReference type="NCBIfam" id="TIGR01499">
    <property type="entry name" value="folC"/>
    <property type="match status" value="1"/>
</dbReference>
<protein>
    <recommendedName>
        <fullName evidence="2">tetrahydrofolate synthase</fullName>
        <ecNumber evidence="2">6.3.2.17</ecNumber>
    </recommendedName>
    <alternativeName>
        <fullName evidence="8">Tetrahydrofolylpolyglutamate synthase</fullName>
    </alternativeName>
</protein>
<evidence type="ECO:0000256" key="3">
    <source>
        <dbReference type="ARBA" id="ARBA00022598"/>
    </source>
</evidence>
<evidence type="ECO:0000256" key="8">
    <source>
        <dbReference type="ARBA" id="ARBA00030592"/>
    </source>
</evidence>
<evidence type="ECO:0000256" key="2">
    <source>
        <dbReference type="ARBA" id="ARBA00013025"/>
    </source>
</evidence>
<evidence type="ECO:0000259" key="11">
    <source>
        <dbReference type="Pfam" id="PF02875"/>
    </source>
</evidence>
<keyword evidence="7" id="KW-0460">Magnesium</keyword>
<dbReference type="GO" id="GO:0016874">
    <property type="term" value="F:ligase activity"/>
    <property type="evidence" value="ECO:0007669"/>
    <property type="project" value="UniProtKB-KW"/>
</dbReference>
<dbReference type="Gene3D" id="3.90.190.20">
    <property type="entry name" value="Mur ligase, C-terminal domain"/>
    <property type="match status" value="1"/>
</dbReference>
<dbReference type="Proteomes" id="UP001451571">
    <property type="component" value="Chromosome"/>
</dbReference>
<comment type="catalytic activity">
    <reaction evidence="9">
        <text>(6S)-5,6,7,8-tetrahydrofolyl-(gamma-L-Glu)(n) + L-glutamate + ATP = (6S)-5,6,7,8-tetrahydrofolyl-(gamma-L-Glu)(n+1) + ADP + phosphate + H(+)</text>
        <dbReference type="Rhea" id="RHEA:10580"/>
        <dbReference type="Rhea" id="RHEA-COMP:14738"/>
        <dbReference type="Rhea" id="RHEA-COMP:14740"/>
        <dbReference type="ChEBI" id="CHEBI:15378"/>
        <dbReference type="ChEBI" id="CHEBI:29985"/>
        <dbReference type="ChEBI" id="CHEBI:30616"/>
        <dbReference type="ChEBI" id="CHEBI:43474"/>
        <dbReference type="ChEBI" id="CHEBI:141005"/>
        <dbReference type="ChEBI" id="CHEBI:456216"/>
        <dbReference type="EC" id="6.3.2.17"/>
    </reaction>
</comment>
<feature type="domain" description="Mur ligase central" evidence="12">
    <location>
        <begin position="44"/>
        <end position="265"/>
    </location>
</feature>
<evidence type="ECO:0000313" key="13">
    <source>
        <dbReference type="EMBL" id="XAH72760.1"/>
    </source>
</evidence>
<dbReference type="PIRSF" id="PIRSF001563">
    <property type="entry name" value="Folylpolyglu_synth"/>
    <property type="match status" value="1"/>
</dbReference>
<dbReference type="InterPro" id="IPR004101">
    <property type="entry name" value="Mur_ligase_C"/>
</dbReference>
<keyword evidence="4" id="KW-0479">Metal-binding</keyword>
<evidence type="ECO:0000256" key="7">
    <source>
        <dbReference type="ARBA" id="ARBA00022842"/>
    </source>
</evidence>
<dbReference type="InterPro" id="IPR013221">
    <property type="entry name" value="Mur_ligase_cen"/>
</dbReference>
<evidence type="ECO:0000259" key="12">
    <source>
        <dbReference type="Pfam" id="PF08245"/>
    </source>
</evidence>
<dbReference type="InterPro" id="IPR001645">
    <property type="entry name" value="Folylpolyglutamate_synth"/>
</dbReference>
<reference evidence="13 14" key="1">
    <citation type="submission" date="2024-02" db="EMBL/GenBank/DDBJ databases">
        <title>Bacterial strain from lacustrine sediment.</title>
        <authorList>
            <person name="Petit C."/>
            <person name="Fadhlaoui K."/>
        </authorList>
    </citation>
    <scope>NUCLEOTIDE SEQUENCE [LARGE SCALE GENOMIC DNA]</scope>
    <source>
        <strain evidence="13 14">IPX-CK</strain>
    </source>
</reference>
<evidence type="ECO:0000256" key="1">
    <source>
        <dbReference type="ARBA" id="ARBA00008276"/>
    </source>
</evidence>
<keyword evidence="14" id="KW-1185">Reference proteome</keyword>
<dbReference type="PANTHER" id="PTHR11136:SF0">
    <property type="entry name" value="DIHYDROFOLATE SYNTHETASE-RELATED"/>
    <property type="match status" value="1"/>
</dbReference>
<dbReference type="Pfam" id="PF02875">
    <property type="entry name" value="Mur_ligase_C"/>
    <property type="match status" value="1"/>
</dbReference>
<dbReference type="InterPro" id="IPR036565">
    <property type="entry name" value="Mur-like_cat_sf"/>
</dbReference>
<evidence type="ECO:0000256" key="4">
    <source>
        <dbReference type="ARBA" id="ARBA00022723"/>
    </source>
</evidence>
<organism evidence="13 14">
    <name type="scientific">Kineothrix sedimenti</name>
    <dbReference type="NCBI Taxonomy" id="3123317"/>
    <lineage>
        <taxon>Bacteria</taxon>
        <taxon>Bacillati</taxon>
        <taxon>Bacillota</taxon>
        <taxon>Clostridia</taxon>
        <taxon>Lachnospirales</taxon>
        <taxon>Lachnospiraceae</taxon>
        <taxon>Kineothrix</taxon>
    </lineage>
</organism>
<proteinExistence type="inferred from homology"/>
<dbReference type="Pfam" id="PF08245">
    <property type="entry name" value="Mur_ligase_M"/>
    <property type="match status" value="1"/>
</dbReference>
<dbReference type="Gene3D" id="3.40.1190.10">
    <property type="entry name" value="Mur-like, catalytic domain"/>
    <property type="match status" value="1"/>
</dbReference>
<evidence type="ECO:0000256" key="10">
    <source>
        <dbReference type="PIRNR" id="PIRNR001563"/>
    </source>
</evidence>
<accession>A0ABZ3ESG8</accession>
<dbReference type="PANTHER" id="PTHR11136">
    <property type="entry name" value="FOLYLPOLYGLUTAMATE SYNTHASE-RELATED"/>
    <property type="match status" value="1"/>
</dbReference>